<dbReference type="Pfam" id="PF06102">
    <property type="entry name" value="RRP36"/>
    <property type="match status" value="1"/>
</dbReference>
<protein>
    <recommendedName>
        <fullName evidence="6">rRNA biogenesis protein RRP36</fullName>
    </recommendedName>
</protein>
<feature type="compositionally biased region" description="Basic and acidic residues" evidence="7">
    <location>
        <begin position="90"/>
        <end position="99"/>
    </location>
</feature>
<reference evidence="9" key="1">
    <citation type="submission" date="2025-08" db="UniProtKB">
        <authorList>
            <consortium name="RefSeq"/>
        </authorList>
    </citation>
    <scope>IDENTIFICATION</scope>
    <source>
        <tissue evidence="9">Testes</tissue>
    </source>
</reference>
<keyword evidence="3 6" id="KW-0690">Ribosome biogenesis</keyword>
<accession>A0ABM0MFA8</accession>
<dbReference type="InterPro" id="IPR009292">
    <property type="entry name" value="RRP36"/>
</dbReference>
<comment type="similarity">
    <text evidence="2 6">Belongs to the RRP36 family.</text>
</comment>
<organism evidence="8 9">
    <name type="scientific">Saccoglossus kowalevskii</name>
    <name type="common">Acorn worm</name>
    <dbReference type="NCBI Taxonomy" id="10224"/>
    <lineage>
        <taxon>Eukaryota</taxon>
        <taxon>Metazoa</taxon>
        <taxon>Hemichordata</taxon>
        <taxon>Enteropneusta</taxon>
        <taxon>Harrimaniidae</taxon>
        <taxon>Saccoglossus</taxon>
    </lineage>
</organism>
<feature type="compositionally biased region" description="Acidic residues" evidence="7">
    <location>
        <begin position="11"/>
        <end position="21"/>
    </location>
</feature>
<feature type="region of interest" description="Disordered" evidence="7">
    <location>
        <begin position="234"/>
        <end position="265"/>
    </location>
</feature>
<dbReference type="Proteomes" id="UP000694865">
    <property type="component" value="Unplaced"/>
</dbReference>
<keyword evidence="8" id="KW-1185">Reference proteome</keyword>
<evidence type="ECO:0000256" key="7">
    <source>
        <dbReference type="SAM" id="MobiDB-lite"/>
    </source>
</evidence>
<dbReference type="PANTHER" id="PTHR21738">
    <property type="entry name" value="RIBOSOMAL RNA PROCESSING PROTEIN 36 HOMOLOG"/>
    <property type="match status" value="1"/>
</dbReference>
<keyword evidence="4 6" id="KW-0698">rRNA processing</keyword>
<evidence type="ECO:0000256" key="5">
    <source>
        <dbReference type="ARBA" id="ARBA00023242"/>
    </source>
</evidence>
<evidence type="ECO:0000256" key="6">
    <source>
        <dbReference type="RuleBase" id="RU368027"/>
    </source>
</evidence>
<feature type="region of interest" description="Disordered" evidence="7">
    <location>
        <begin position="82"/>
        <end position="103"/>
    </location>
</feature>
<keyword evidence="5 6" id="KW-0539">Nucleus</keyword>
<dbReference type="GeneID" id="102804935"/>
<evidence type="ECO:0000256" key="4">
    <source>
        <dbReference type="ARBA" id="ARBA00022552"/>
    </source>
</evidence>
<evidence type="ECO:0000313" key="8">
    <source>
        <dbReference type="Proteomes" id="UP000694865"/>
    </source>
</evidence>
<gene>
    <name evidence="9" type="primary">LOC102804935</name>
</gene>
<dbReference type="RefSeq" id="XP_006818699.1">
    <property type="nucleotide sequence ID" value="XM_006818636.1"/>
</dbReference>
<feature type="compositionally biased region" description="Basic and acidic residues" evidence="7">
    <location>
        <begin position="22"/>
        <end position="33"/>
    </location>
</feature>
<feature type="region of interest" description="Disordered" evidence="7">
    <location>
        <begin position="173"/>
        <end position="202"/>
    </location>
</feature>
<evidence type="ECO:0000256" key="3">
    <source>
        <dbReference type="ARBA" id="ARBA00022517"/>
    </source>
</evidence>
<comment type="function">
    <text evidence="6">Component of the 90S pre-ribosome involved in the maturation of rRNAs. Required for early cleavages of the pre-RNAs in the 40S ribosomal subunit maturation pathway.</text>
</comment>
<sequence>MSAPVLKLETMEDDSDSDWSEDEHSGNEDKQAADPELQIMAAIRNELSEVTFEELQKLKERVGTKVYKEAILGKNKTTVAEARKKKFKRDNKNRPREMSSKIPVSRYREIIPVKKQVQRDPRFDDLSGQYKEEVFNKRYDFLKDIKMGEKKLVEKKLRKTKSTTRKEELKALMQRMKDDERSQKQREQIRAREMEHKQKIKGYVKEGKNPYFLKKSDKKKLELAERYNNLKKKGQLDKYLAKKRKRNAHKDKKHLPTRRSLPDDR</sequence>
<comment type="subunit">
    <text evidence="6">Associates with 90S and pre-40S pre-ribosomal particles.</text>
</comment>
<feature type="compositionally biased region" description="Basic residues" evidence="7">
    <location>
        <begin position="241"/>
        <end position="257"/>
    </location>
</feature>
<evidence type="ECO:0000256" key="2">
    <source>
        <dbReference type="ARBA" id="ARBA00009418"/>
    </source>
</evidence>
<name>A0ABM0MFA8_SACKO</name>
<proteinExistence type="inferred from homology"/>
<dbReference type="PANTHER" id="PTHR21738:SF0">
    <property type="entry name" value="RIBOSOMAL RNA PROCESSING PROTEIN 36 HOMOLOG"/>
    <property type="match status" value="1"/>
</dbReference>
<keyword evidence="6" id="KW-0687">Ribonucleoprotein</keyword>
<feature type="region of interest" description="Disordered" evidence="7">
    <location>
        <begin position="1"/>
        <end position="34"/>
    </location>
</feature>
<evidence type="ECO:0000256" key="1">
    <source>
        <dbReference type="ARBA" id="ARBA00004604"/>
    </source>
</evidence>
<evidence type="ECO:0000313" key="9">
    <source>
        <dbReference type="RefSeq" id="XP_006818699.1"/>
    </source>
</evidence>
<comment type="subcellular location">
    <subcellularLocation>
        <location evidence="1 6">Nucleus</location>
        <location evidence="1 6">Nucleolus</location>
    </subcellularLocation>
</comment>